<dbReference type="AlphaFoldDB" id="A0A067BRM6"/>
<proteinExistence type="predicted"/>
<gene>
    <name evidence="1" type="ORF">SPRG_17585</name>
</gene>
<keyword evidence="2" id="KW-1185">Reference proteome</keyword>
<dbReference type="Gene3D" id="3.80.10.10">
    <property type="entry name" value="Ribonuclease Inhibitor"/>
    <property type="match status" value="1"/>
</dbReference>
<reference evidence="1 2" key="1">
    <citation type="journal article" date="2013" name="PLoS Genet.">
        <title>Distinctive expansion of potential virulence genes in the genome of the oomycete fish pathogen Saprolegnia parasitica.</title>
        <authorList>
            <person name="Jiang R.H."/>
            <person name="de Bruijn I."/>
            <person name="Haas B.J."/>
            <person name="Belmonte R."/>
            <person name="Lobach L."/>
            <person name="Christie J."/>
            <person name="van den Ackerveken G."/>
            <person name="Bottin A."/>
            <person name="Bulone V."/>
            <person name="Diaz-Moreno S.M."/>
            <person name="Dumas B."/>
            <person name="Fan L."/>
            <person name="Gaulin E."/>
            <person name="Govers F."/>
            <person name="Grenville-Briggs L.J."/>
            <person name="Horner N.R."/>
            <person name="Levin J.Z."/>
            <person name="Mammella M."/>
            <person name="Meijer H.J."/>
            <person name="Morris P."/>
            <person name="Nusbaum C."/>
            <person name="Oome S."/>
            <person name="Phillips A.J."/>
            <person name="van Rooyen D."/>
            <person name="Rzeszutek E."/>
            <person name="Saraiva M."/>
            <person name="Secombes C.J."/>
            <person name="Seidl M.F."/>
            <person name="Snel B."/>
            <person name="Stassen J.H."/>
            <person name="Sykes S."/>
            <person name="Tripathy S."/>
            <person name="van den Berg H."/>
            <person name="Vega-Arreguin J.C."/>
            <person name="Wawra S."/>
            <person name="Young S.K."/>
            <person name="Zeng Q."/>
            <person name="Dieguez-Uribeondo J."/>
            <person name="Russ C."/>
            <person name="Tyler B.M."/>
            <person name="van West P."/>
        </authorList>
    </citation>
    <scope>NUCLEOTIDE SEQUENCE [LARGE SCALE GENOMIC DNA]</scope>
    <source>
        <strain evidence="1 2">CBS 223.65</strain>
    </source>
</reference>
<dbReference type="OrthoDB" id="423607at2759"/>
<dbReference type="SUPFAM" id="SSF52047">
    <property type="entry name" value="RNI-like"/>
    <property type="match status" value="1"/>
</dbReference>
<dbReference type="VEuPathDB" id="FungiDB:SPRG_17585"/>
<evidence type="ECO:0000313" key="1">
    <source>
        <dbReference type="EMBL" id="KDO16961.1"/>
    </source>
</evidence>
<dbReference type="InterPro" id="IPR032675">
    <property type="entry name" value="LRR_dom_sf"/>
</dbReference>
<dbReference type="EMBL" id="KK583839">
    <property type="protein sequence ID" value="KDO16961.1"/>
    <property type="molecule type" value="Genomic_DNA"/>
</dbReference>
<accession>A0A067BRM6</accession>
<protein>
    <recommendedName>
        <fullName evidence="3">F-box domain-containing protein</fullName>
    </recommendedName>
</protein>
<sequence length="503" mass="55396">MAHTMARPRGNPSAVGSTPELLQHIATFVQHGPALFRLVDALPADAKSPAMAALSALRSTPTICVDWPRITVLASTSEATKQHLANIDALGAIVAMGAQATSAALLHERQSVLHCVEFCTLRASTLSEATALGGILAACRRLRIVSSYGKMGFAAVAEIFSHLPLGQLTELTLRGNHPASVASNVAAMLVHGRCRRLHLVDSTFGDMKLEDSLRDLVFKNDIGTPQYAVDVHACFMEQQLLPRNLRRVDLELNILAKCADHITRYADPNLRPGQRLAFEDCSAADIASFRMMLLSAERLAHFTGRLLVHVANEPGLYPSLGRLTSLCMPLSGQSPDVWPARFLRMLPHLASLKHLELQYAAVCGDFQRELTLGLVHCTKLQYLYVSASSLDEALWLAHLPCPKLDALRVRFPKCASSDLVRLIKGIAAAPFTLRWLCVEKESWPKGDRARNIKTLAAANIALEYVSHDVNLYQQRRSYNYWDVQSTNHTRLVVFVYEGSRVSV</sequence>
<organism evidence="1 2">
    <name type="scientific">Saprolegnia parasitica (strain CBS 223.65)</name>
    <dbReference type="NCBI Taxonomy" id="695850"/>
    <lineage>
        <taxon>Eukaryota</taxon>
        <taxon>Sar</taxon>
        <taxon>Stramenopiles</taxon>
        <taxon>Oomycota</taxon>
        <taxon>Saprolegniomycetes</taxon>
        <taxon>Saprolegniales</taxon>
        <taxon>Saprolegniaceae</taxon>
        <taxon>Saprolegnia</taxon>
    </lineage>
</organism>
<dbReference type="OMA" id="DASQNTH"/>
<evidence type="ECO:0008006" key="3">
    <source>
        <dbReference type="Google" id="ProtNLM"/>
    </source>
</evidence>
<dbReference type="Proteomes" id="UP000030745">
    <property type="component" value="Unassembled WGS sequence"/>
</dbReference>
<dbReference type="RefSeq" id="XP_012212331.1">
    <property type="nucleotide sequence ID" value="XM_012356941.1"/>
</dbReference>
<dbReference type="KEGG" id="spar:SPRG_17585"/>
<name>A0A067BRM6_SAPPC</name>
<evidence type="ECO:0000313" key="2">
    <source>
        <dbReference type="Proteomes" id="UP000030745"/>
    </source>
</evidence>
<dbReference type="GeneID" id="24139120"/>